<keyword evidence="1" id="KW-1133">Transmembrane helix</keyword>
<dbReference type="Proteomes" id="UP001153365">
    <property type="component" value="Unassembled WGS sequence"/>
</dbReference>
<evidence type="ECO:0000313" key="3">
    <source>
        <dbReference type="Proteomes" id="UP001153365"/>
    </source>
</evidence>
<accession>A0AAV0BL06</accession>
<name>A0AAV0BL06_PHAPC</name>
<sequence>MTASEEVGNAKVPMVVQSLTGLKHLLYLILAFFSFLLFILSCVVATYEKDTYGGYNPPLGLLAFVGAWGTLFLPILVWSQKVRPETITNSYAAELGVCGFLWLFILSGVGALTSQTYDLLACQNLFICRGFSTIMAFSWISWIILTVMLGFKLYILANLWSRRLPIDYKAPTKAAYQTMKTGVAPEEPQKEEKAV</sequence>
<dbReference type="AlphaFoldDB" id="A0AAV0BL06"/>
<evidence type="ECO:0000313" key="2">
    <source>
        <dbReference type="EMBL" id="CAH7687303.1"/>
    </source>
</evidence>
<organism evidence="2 3">
    <name type="scientific">Phakopsora pachyrhizi</name>
    <name type="common">Asian soybean rust disease fungus</name>
    <dbReference type="NCBI Taxonomy" id="170000"/>
    <lineage>
        <taxon>Eukaryota</taxon>
        <taxon>Fungi</taxon>
        <taxon>Dikarya</taxon>
        <taxon>Basidiomycota</taxon>
        <taxon>Pucciniomycotina</taxon>
        <taxon>Pucciniomycetes</taxon>
        <taxon>Pucciniales</taxon>
        <taxon>Phakopsoraceae</taxon>
        <taxon>Phakopsora</taxon>
    </lineage>
</organism>
<feature type="transmembrane region" description="Helical" evidence="1">
    <location>
        <begin position="134"/>
        <end position="155"/>
    </location>
</feature>
<feature type="transmembrane region" description="Helical" evidence="1">
    <location>
        <begin position="25"/>
        <end position="47"/>
    </location>
</feature>
<comment type="caution">
    <text evidence="2">The sequence shown here is derived from an EMBL/GenBank/DDBJ whole genome shotgun (WGS) entry which is preliminary data.</text>
</comment>
<dbReference type="EMBL" id="CALTRL010005859">
    <property type="protein sequence ID" value="CAH7687303.1"/>
    <property type="molecule type" value="Genomic_DNA"/>
</dbReference>
<evidence type="ECO:0008006" key="4">
    <source>
        <dbReference type="Google" id="ProtNLM"/>
    </source>
</evidence>
<proteinExistence type="predicted"/>
<protein>
    <recommendedName>
        <fullName evidence="4">MARVEL domain-containing protein</fullName>
    </recommendedName>
</protein>
<gene>
    <name evidence="2" type="ORF">PPACK8108_LOCUS22071</name>
</gene>
<reference evidence="2" key="1">
    <citation type="submission" date="2022-06" db="EMBL/GenBank/DDBJ databases">
        <authorList>
            <consortium name="SYNGENTA / RWTH Aachen University"/>
        </authorList>
    </citation>
    <scope>NUCLEOTIDE SEQUENCE</scope>
</reference>
<keyword evidence="1" id="KW-0812">Transmembrane</keyword>
<evidence type="ECO:0000256" key="1">
    <source>
        <dbReference type="SAM" id="Phobius"/>
    </source>
</evidence>
<keyword evidence="3" id="KW-1185">Reference proteome</keyword>
<keyword evidence="1" id="KW-0472">Membrane</keyword>
<feature type="transmembrane region" description="Helical" evidence="1">
    <location>
        <begin position="59"/>
        <end position="79"/>
    </location>
</feature>
<feature type="transmembrane region" description="Helical" evidence="1">
    <location>
        <begin position="91"/>
        <end position="114"/>
    </location>
</feature>